<dbReference type="InterPro" id="IPR018078">
    <property type="entry name" value="DNA-binding_RecF_CS"/>
</dbReference>
<dbReference type="Gene3D" id="3.40.50.300">
    <property type="entry name" value="P-loop containing nucleotide triphosphate hydrolases"/>
    <property type="match status" value="1"/>
</dbReference>
<evidence type="ECO:0000256" key="5">
    <source>
        <dbReference type="ARBA" id="ARBA00022705"/>
    </source>
</evidence>
<evidence type="ECO:0000256" key="9">
    <source>
        <dbReference type="ARBA" id="ARBA00023125"/>
    </source>
</evidence>
<evidence type="ECO:0000256" key="11">
    <source>
        <dbReference type="ARBA" id="ARBA00023236"/>
    </source>
</evidence>
<dbReference type="AlphaFoldDB" id="A0AB35U100"/>
<reference evidence="15 16" key="1">
    <citation type="submission" date="2022-03" db="EMBL/GenBank/DDBJ databases">
        <title>Novel taxa within the pig intestine.</title>
        <authorList>
            <person name="Wylensek D."/>
            <person name="Bishof K."/>
            <person name="Afrizal A."/>
            <person name="Clavel T."/>
        </authorList>
    </citation>
    <scope>NUCLEOTIDE SEQUENCE [LARGE SCALE GENOMIC DNA]</scope>
    <source>
        <strain evidence="15 16">CLA-KB-P133</strain>
    </source>
</reference>
<dbReference type="InterPro" id="IPR027417">
    <property type="entry name" value="P-loop_NTPase"/>
</dbReference>
<sequence length="361" mass="41411">MHVSNLKLHQFRNYEQAEITFSDGMNVITGDNAQGKTNLLESLVYLSLTRSFRINNERRLIKDGCEYADIRCTLHENNEEKVLRALITPKGKTLLIDGNAMKKSSDFIGILNVILFSPDDLGWFTASPMDHRRLLNQEIAKISHKYMHALYSYQSLLKQRNIVLKQESVDETFLDTLDEEMAAQEAVIIRARRYFTSQINQNLGSLFHTLSKENHQVQAVYACCMDGNADRQDIQNMHKENRLKDRQYQTTTAGIHREDFTFDLDGRRAIDAASQGQKRMILLAYKMALHACIENNTGRNAIYLLDDVLSELDLTRQQTLLEMIHGSQCILTATSIPAFLKTDHMKEYRIKAGTITEMEAL</sequence>
<evidence type="ECO:0000256" key="8">
    <source>
        <dbReference type="ARBA" id="ARBA00022840"/>
    </source>
</evidence>
<dbReference type="Proteomes" id="UP001286174">
    <property type="component" value="Unassembled WGS sequence"/>
</dbReference>
<evidence type="ECO:0000313" key="16">
    <source>
        <dbReference type="Proteomes" id="UP001286174"/>
    </source>
</evidence>
<dbReference type="PANTHER" id="PTHR32182">
    <property type="entry name" value="DNA REPLICATION AND REPAIR PROTEIN RECF"/>
    <property type="match status" value="1"/>
</dbReference>
<comment type="function">
    <text evidence="12 13">The RecF protein is involved in DNA metabolism; it is required for DNA replication and normal SOS inducibility. RecF binds preferentially to single-stranded, linear DNA. It also seems to bind ATP.</text>
</comment>
<dbReference type="GO" id="GO:0009432">
    <property type="term" value="P:SOS response"/>
    <property type="evidence" value="ECO:0007669"/>
    <property type="project" value="UniProtKB-UniRule"/>
</dbReference>
<evidence type="ECO:0000256" key="10">
    <source>
        <dbReference type="ARBA" id="ARBA00023204"/>
    </source>
</evidence>
<dbReference type="GO" id="GO:0000731">
    <property type="term" value="P:DNA synthesis involved in DNA repair"/>
    <property type="evidence" value="ECO:0007669"/>
    <property type="project" value="TreeGrafter"/>
</dbReference>
<proteinExistence type="inferred from homology"/>
<gene>
    <name evidence="12" type="primary">recF</name>
    <name evidence="15" type="ORF">MOZ60_01710</name>
</gene>
<protein>
    <recommendedName>
        <fullName evidence="3 12">DNA replication and repair protein RecF</fullName>
    </recommendedName>
</protein>
<dbReference type="NCBIfam" id="TIGR00611">
    <property type="entry name" value="recf"/>
    <property type="match status" value="1"/>
</dbReference>
<comment type="subcellular location">
    <subcellularLocation>
        <location evidence="1 12 13">Cytoplasm</location>
    </subcellularLocation>
</comment>
<dbReference type="RefSeq" id="WP_370595412.1">
    <property type="nucleotide sequence ID" value="NZ_JALBUR010000002.1"/>
</dbReference>
<evidence type="ECO:0000259" key="14">
    <source>
        <dbReference type="Pfam" id="PF02463"/>
    </source>
</evidence>
<dbReference type="GO" id="GO:0006260">
    <property type="term" value="P:DNA replication"/>
    <property type="evidence" value="ECO:0007669"/>
    <property type="project" value="UniProtKB-UniRule"/>
</dbReference>
<keyword evidence="7 12" id="KW-0227">DNA damage</keyword>
<keyword evidence="4 12" id="KW-0963">Cytoplasm</keyword>
<keyword evidence="10 12" id="KW-0234">DNA repair</keyword>
<dbReference type="GO" id="GO:0006302">
    <property type="term" value="P:double-strand break repair"/>
    <property type="evidence" value="ECO:0007669"/>
    <property type="project" value="TreeGrafter"/>
</dbReference>
<evidence type="ECO:0000256" key="6">
    <source>
        <dbReference type="ARBA" id="ARBA00022741"/>
    </source>
</evidence>
<evidence type="ECO:0000256" key="1">
    <source>
        <dbReference type="ARBA" id="ARBA00004496"/>
    </source>
</evidence>
<evidence type="ECO:0000256" key="4">
    <source>
        <dbReference type="ARBA" id="ARBA00022490"/>
    </source>
</evidence>
<evidence type="ECO:0000256" key="12">
    <source>
        <dbReference type="HAMAP-Rule" id="MF_00365"/>
    </source>
</evidence>
<evidence type="ECO:0000256" key="3">
    <source>
        <dbReference type="ARBA" id="ARBA00020170"/>
    </source>
</evidence>
<dbReference type="InterPro" id="IPR001238">
    <property type="entry name" value="DNA-binding_RecF"/>
</dbReference>
<keyword evidence="5 12" id="KW-0235">DNA replication</keyword>
<dbReference type="InterPro" id="IPR003395">
    <property type="entry name" value="RecF/RecN/SMC_N"/>
</dbReference>
<name>A0AB35U100_9FIRM</name>
<comment type="caution">
    <text evidence="15">The sequence shown here is derived from an EMBL/GenBank/DDBJ whole genome shotgun (WGS) entry which is preliminary data.</text>
</comment>
<dbReference type="SUPFAM" id="SSF52540">
    <property type="entry name" value="P-loop containing nucleoside triphosphate hydrolases"/>
    <property type="match status" value="1"/>
</dbReference>
<evidence type="ECO:0000256" key="2">
    <source>
        <dbReference type="ARBA" id="ARBA00008016"/>
    </source>
</evidence>
<dbReference type="GO" id="GO:0003697">
    <property type="term" value="F:single-stranded DNA binding"/>
    <property type="evidence" value="ECO:0007669"/>
    <property type="project" value="UniProtKB-UniRule"/>
</dbReference>
<dbReference type="Pfam" id="PF02463">
    <property type="entry name" value="SMC_N"/>
    <property type="match status" value="1"/>
</dbReference>
<accession>A0AB35U100</accession>
<feature type="binding site" evidence="12">
    <location>
        <begin position="30"/>
        <end position="37"/>
    </location>
    <ligand>
        <name>ATP</name>
        <dbReference type="ChEBI" id="CHEBI:30616"/>
    </ligand>
</feature>
<keyword evidence="11 12" id="KW-0742">SOS response</keyword>
<keyword evidence="8 12" id="KW-0067">ATP-binding</keyword>
<keyword evidence="9 12" id="KW-0238">DNA-binding</keyword>
<dbReference type="GO" id="GO:0005737">
    <property type="term" value="C:cytoplasm"/>
    <property type="evidence" value="ECO:0007669"/>
    <property type="project" value="UniProtKB-SubCell"/>
</dbReference>
<feature type="domain" description="RecF/RecN/SMC N-terminal" evidence="14">
    <location>
        <begin position="3"/>
        <end position="342"/>
    </location>
</feature>
<dbReference type="EMBL" id="JALBUR010000002">
    <property type="protein sequence ID" value="MDX8418806.1"/>
    <property type="molecule type" value="Genomic_DNA"/>
</dbReference>
<dbReference type="GO" id="GO:0005524">
    <property type="term" value="F:ATP binding"/>
    <property type="evidence" value="ECO:0007669"/>
    <property type="project" value="UniProtKB-UniRule"/>
</dbReference>
<dbReference type="PANTHER" id="PTHR32182:SF0">
    <property type="entry name" value="DNA REPLICATION AND REPAIR PROTEIN RECF"/>
    <property type="match status" value="1"/>
</dbReference>
<organism evidence="15 16">
    <name type="scientific">Grylomicrobium aquisgranensis</name>
    <dbReference type="NCBI Taxonomy" id="2926318"/>
    <lineage>
        <taxon>Bacteria</taxon>
        <taxon>Bacillati</taxon>
        <taxon>Bacillota</taxon>
        <taxon>Erysipelotrichia</taxon>
        <taxon>Erysipelotrichales</taxon>
        <taxon>Erysipelotrichaceae</taxon>
        <taxon>Grylomicrobium</taxon>
    </lineage>
</organism>
<dbReference type="HAMAP" id="MF_00365">
    <property type="entry name" value="RecF"/>
    <property type="match status" value="1"/>
</dbReference>
<dbReference type="PROSITE" id="PS00618">
    <property type="entry name" value="RECF_2"/>
    <property type="match status" value="1"/>
</dbReference>
<evidence type="ECO:0000313" key="15">
    <source>
        <dbReference type="EMBL" id="MDX8418806.1"/>
    </source>
</evidence>
<dbReference type="InterPro" id="IPR042174">
    <property type="entry name" value="RecF_2"/>
</dbReference>
<keyword evidence="6 12" id="KW-0547">Nucleotide-binding</keyword>
<evidence type="ECO:0000256" key="13">
    <source>
        <dbReference type="RuleBase" id="RU000578"/>
    </source>
</evidence>
<keyword evidence="16" id="KW-1185">Reference proteome</keyword>
<evidence type="ECO:0000256" key="7">
    <source>
        <dbReference type="ARBA" id="ARBA00022763"/>
    </source>
</evidence>
<comment type="similarity">
    <text evidence="2 12 13">Belongs to the RecF family.</text>
</comment>
<dbReference type="Gene3D" id="1.20.1050.90">
    <property type="entry name" value="RecF/RecN/SMC, N-terminal domain"/>
    <property type="match status" value="1"/>
</dbReference>